<reference evidence="3" key="1">
    <citation type="journal article" date="2015" name="Genome Announc.">
        <title>High-Quality Draft Genome Sequence of Desulfovibrio carbinoliphilus FW-101-2B, an Organic Acid-Oxidizing Sulfate-Reducing Bacterium Isolated from Uranium(VI)-Contaminated Groundwater.</title>
        <authorList>
            <person name="Ramsay B.D."/>
            <person name="Hwang C."/>
            <person name="Woo H.L."/>
            <person name="Carroll S.L."/>
            <person name="Lucas S."/>
            <person name="Han J."/>
            <person name="Lapidus A.L."/>
            <person name="Cheng J.F."/>
            <person name="Goodwin L.A."/>
            <person name="Pitluck S."/>
            <person name="Peters L."/>
            <person name="Chertkov O."/>
            <person name="Held B."/>
            <person name="Detter J.C."/>
            <person name="Han C.S."/>
            <person name="Tapia R."/>
            <person name="Land M.L."/>
            <person name="Hauser L.J."/>
            <person name="Kyrpides N.C."/>
            <person name="Ivanova N.N."/>
            <person name="Mikhailova N."/>
            <person name="Pagani I."/>
            <person name="Woyke T."/>
            <person name="Arkin A.P."/>
            <person name="Dehal P."/>
            <person name="Chivian D."/>
            <person name="Criddle C.S."/>
            <person name="Wu W."/>
            <person name="Chakraborty R."/>
            <person name="Hazen T.C."/>
            <person name="Fields M.W."/>
        </authorList>
    </citation>
    <scope>NUCLEOTIDE SEQUENCE [LARGE SCALE GENOMIC DNA]</scope>
    <source>
        <strain evidence="3">FW-101-2B</strain>
    </source>
</reference>
<dbReference type="EMBL" id="CM001368">
    <property type="protein sequence ID" value="EHJ48870.1"/>
    <property type="molecule type" value="Genomic_DNA"/>
</dbReference>
<gene>
    <name evidence="2" type="ORF">DFW101_2868</name>
</gene>
<evidence type="ECO:0000313" key="2">
    <source>
        <dbReference type="EMBL" id="EHJ48870.1"/>
    </source>
</evidence>
<organism evidence="2 3">
    <name type="scientific">Solidesulfovibrio carbinoliphilus subsp. oakridgensis</name>
    <dbReference type="NCBI Taxonomy" id="694327"/>
    <lineage>
        <taxon>Bacteria</taxon>
        <taxon>Pseudomonadati</taxon>
        <taxon>Thermodesulfobacteriota</taxon>
        <taxon>Desulfovibrionia</taxon>
        <taxon>Desulfovibrionales</taxon>
        <taxon>Desulfovibrionaceae</taxon>
        <taxon>Solidesulfovibrio</taxon>
    </lineage>
</organism>
<keyword evidence="3" id="KW-1185">Reference proteome</keyword>
<evidence type="ECO:0000256" key="1">
    <source>
        <dbReference type="SAM" id="Phobius"/>
    </source>
</evidence>
<dbReference type="HOGENOM" id="CLU_3182932_0_0_7"/>
<keyword evidence="1" id="KW-1133">Transmembrane helix</keyword>
<name>G7QBK7_9BACT</name>
<keyword evidence="1" id="KW-0472">Membrane</keyword>
<keyword evidence="1" id="KW-0812">Transmembrane</keyword>
<dbReference type="STRING" id="694327.DFW101_2868"/>
<feature type="transmembrane region" description="Helical" evidence="1">
    <location>
        <begin position="21"/>
        <end position="40"/>
    </location>
</feature>
<dbReference type="Proteomes" id="UP000004662">
    <property type="component" value="Chromosome"/>
</dbReference>
<proteinExistence type="predicted"/>
<dbReference type="AlphaFoldDB" id="G7QBK7"/>
<protein>
    <submittedName>
        <fullName evidence="2">Uncharacterized protein</fullName>
    </submittedName>
</protein>
<accession>G7QBK7</accession>
<evidence type="ECO:0000313" key="3">
    <source>
        <dbReference type="Proteomes" id="UP000004662"/>
    </source>
</evidence>
<sequence length="46" mass="4973">MRHEKASARIGQGKKSVVESFRSTLWAAIVKFFVLLAAIGRAGGAR</sequence>